<evidence type="ECO:0000256" key="2">
    <source>
        <dbReference type="ARBA" id="ARBA00022603"/>
    </source>
</evidence>
<reference evidence="6 7" key="1">
    <citation type="submission" date="2020-08" db="EMBL/GenBank/DDBJ databases">
        <title>Sequencing the genomes of 1000 actinobacteria strains.</title>
        <authorList>
            <person name="Klenk H.-P."/>
        </authorList>
    </citation>
    <scope>NUCLEOTIDE SEQUENCE [LARGE SCALE GENOMIC DNA]</scope>
    <source>
        <strain evidence="6 7">DSM 102030</strain>
    </source>
</reference>
<dbReference type="SUPFAM" id="SSF53335">
    <property type="entry name" value="S-adenosyl-L-methionine-dependent methyltransferases"/>
    <property type="match status" value="1"/>
</dbReference>
<dbReference type="PANTHER" id="PTHR44942:SF4">
    <property type="entry name" value="METHYLTRANSFERASE TYPE 11 DOMAIN-CONTAINING PROTEIN"/>
    <property type="match status" value="1"/>
</dbReference>
<dbReference type="GO" id="GO:0008757">
    <property type="term" value="F:S-adenosylmethionine-dependent methyltransferase activity"/>
    <property type="evidence" value="ECO:0007669"/>
    <property type="project" value="InterPro"/>
</dbReference>
<dbReference type="Pfam" id="PF08241">
    <property type="entry name" value="Methyltransf_11"/>
    <property type="match status" value="1"/>
</dbReference>
<evidence type="ECO:0000313" key="7">
    <source>
        <dbReference type="Proteomes" id="UP000523007"/>
    </source>
</evidence>
<dbReference type="EMBL" id="JACHJT010000002">
    <property type="protein sequence ID" value="MBB4934978.1"/>
    <property type="molecule type" value="Genomic_DNA"/>
</dbReference>
<comment type="caution">
    <text evidence="6">The sequence shown here is derived from an EMBL/GenBank/DDBJ whole genome shotgun (WGS) entry which is preliminary data.</text>
</comment>
<proteinExistence type="inferred from homology"/>
<evidence type="ECO:0000256" key="1">
    <source>
        <dbReference type="ARBA" id="ARBA00008361"/>
    </source>
</evidence>
<feature type="domain" description="Methyltransferase type 11" evidence="5">
    <location>
        <begin position="58"/>
        <end position="146"/>
    </location>
</feature>
<dbReference type="Gene3D" id="3.40.50.150">
    <property type="entry name" value="Vaccinia Virus protein VP39"/>
    <property type="match status" value="1"/>
</dbReference>
<dbReference type="RefSeq" id="WP_184584754.1">
    <property type="nucleotide sequence ID" value="NZ_JACHJT010000002.1"/>
</dbReference>
<comment type="similarity">
    <text evidence="1">Belongs to the methyltransferase superfamily.</text>
</comment>
<dbReference type="CDD" id="cd02440">
    <property type="entry name" value="AdoMet_MTases"/>
    <property type="match status" value="1"/>
</dbReference>
<dbReference type="InterPro" id="IPR051052">
    <property type="entry name" value="Diverse_substrate_MTase"/>
</dbReference>
<evidence type="ECO:0000259" key="5">
    <source>
        <dbReference type="Pfam" id="PF08241"/>
    </source>
</evidence>
<gene>
    <name evidence="6" type="ORF">F4561_005872</name>
</gene>
<feature type="region of interest" description="Disordered" evidence="4">
    <location>
        <begin position="1"/>
        <end position="28"/>
    </location>
</feature>
<dbReference type="InterPro" id="IPR013216">
    <property type="entry name" value="Methyltransf_11"/>
</dbReference>
<evidence type="ECO:0000313" key="6">
    <source>
        <dbReference type="EMBL" id="MBB4934978.1"/>
    </source>
</evidence>
<dbReference type="Proteomes" id="UP000523007">
    <property type="component" value="Unassembled WGS sequence"/>
</dbReference>
<dbReference type="GO" id="GO:0032259">
    <property type="term" value="P:methylation"/>
    <property type="evidence" value="ECO:0007669"/>
    <property type="project" value="UniProtKB-KW"/>
</dbReference>
<organism evidence="6 7">
    <name type="scientific">Lipingzhangella halophila</name>
    <dbReference type="NCBI Taxonomy" id="1783352"/>
    <lineage>
        <taxon>Bacteria</taxon>
        <taxon>Bacillati</taxon>
        <taxon>Actinomycetota</taxon>
        <taxon>Actinomycetes</taxon>
        <taxon>Streptosporangiales</taxon>
        <taxon>Nocardiopsidaceae</taxon>
        <taxon>Lipingzhangella</taxon>
    </lineage>
</organism>
<evidence type="ECO:0000256" key="4">
    <source>
        <dbReference type="SAM" id="MobiDB-lite"/>
    </source>
</evidence>
<keyword evidence="7" id="KW-1185">Reference proteome</keyword>
<accession>A0A7W7W5R2</accession>
<sequence>MPTIPPEQPHTPKHEPQHARQAAESFGVDAERYDRTRARYPDTLVERIVAASPGSEVLDVGCGTGIAARQFQAAGCTVLGVDPDARMADFARRSGVEAEVATFEEWAPAGRSFDAVIAGTAWHWVDPAAGSVKAAQVLRPRGMLAIFSHVPQPSPDAAEAFAEVYQRSMPDSPISRQMSTMRPLDGYEALFAKAADGIRETGWFGEPEQWRFEWEQVYTRDEWLDQLPTSGAFTRLPPDTLARVLEGIGAAIDALGGRFTVHYTTVAGTAVRTG</sequence>
<dbReference type="AlphaFoldDB" id="A0A7W7W5R2"/>
<name>A0A7W7W5R2_9ACTN</name>
<protein>
    <submittedName>
        <fullName evidence="6">SAM-dependent methyltransferase</fullName>
    </submittedName>
</protein>
<keyword evidence="3 6" id="KW-0808">Transferase</keyword>
<keyword evidence="2 6" id="KW-0489">Methyltransferase</keyword>
<evidence type="ECO:0000256" key="3">
    <source>
        <dbReference type="ARBA" id="ARBA00022679"/>
    </source>
</evidence>
<dbReference type="InterPro" id="IPR029063">
    <property type="entry name" value="SAM-dependent_MTases_sf"/>
</dbReference>
<dbReference type="PANTHER" id="PTHR44942">
    <property type="entry name" value="METHYLTRANSF_11 DOMAIN-CONTAINING PROTEIN"/>
    <property type="match status" value="1"/>
</dbReference>